<keyword evidence="5" id="KW-1185">Reference proteome</keyword>
<dbReference type="InterPro" id="IPR001452">
    <property type="entry name" value="SH3_domain"/>
</dbReference>
<dbReference type="AlphaFoldDB" id="A0A172TQN6"/>
<proteinExistence type="predicted"/>
<reference evidence="4 5" key="2">
    <citation type="journal article" date="2016" name="Int. J. Syst. Evol. Microbiol.">
        <title>Flavisolibacter tropicus sp. nov., isolated from tropical soil.</title>
        <authorList>
            <person name="Lee J.J."/>
            <person name="Kang M.S."/>
            <person name="Kim G.S."/>
            <person name="Lee C.S."/>
            <person name="Lim S."/>
            <person name="Lee J."/>
            <person name="Roh S.H."/>
            <person name="Kang H."/>
            <person name="Ha J.M."/>
            <person name="Bae S."/>
            <person name="Jung H.Y."/>
            <person name="Kim M.K."/>
        </authorList>
    </citation>
    <scope>NUCLEOTIDE SEQUENCE [LARGE SCALE GENOMIC DNA]</scope>
    <source>
        <strain evidence="4 5">LCS9</strain>
    </source>
</reference>
<evidence type="ECO:0000313" key="5">
    <source>
        <dbReference type="Proteomes" id="UP000077177"/>
    </source>
</evidence>
<reference evidence="5" key="1">
    <citation type="submission" date="2015-01" db="EMBL/GenBank/DDBJ databases">
        <title>Flavisolibacter sp./LCS9/ whole genome sequencing.</title>
        <authorList>
            <person name="Kim M.K."/>
            <person name="Srinivasan S."/>
            <person name="Lee J.-J."/>
        </authorList>
    </citation>
    <scope>NUCLEOTIDE SEQUENCE [LARGE SCALE GENOMIC DNA]</scope>
    <source>
        <strain evidence="5">LCS9</strain>
    </source>
</reference>
<dbReference type="PROSITE" id="PS50002">
    <property type="entry name" value="SH3"/>
    <property type="match status" value="1"/>
</dbReference>
<dbReference type="PATRIC" id="fig|1492898.3.peg.238"/>
<dbReference type="SMART" id="SM00287">
    <property type="entry name" value="SH3b"/>
    <property type="match status" value="1"/>
</dbReference>
<dbReference type="InterPro" id="IPR036028">
    <property type="entry name" value="SH3-like_dom_sf"/>
</dbReference>
<dbReference type="Pfam" id="PF08239">
    <property type="entry name" value="SH3_3"/>
    <property type="match status" value="1"/>
</dbReference>
<protein>
    <submittedName>
        <fullName evidence="4">Peptide-binding protein</fullName>
    </submittedName>
</protein>
<gene>
    <name evidence="4" type="ORF">SY85_01055</name>
</gene>
<dbReference type="KEGG" id="fla:SY85_01055"/>
<name>A0A172TQN6_9BACT</name>
<dbReference type="PROSITE" id="PS51781">
    <property type="entry name" value="SH3B"/>
    <property type="match status" value="1"/>
</dbReference>
<feature type="domain" description="SH3" evidence="2">
    <location>
        <begin position="71"/>
        <end position="137"/>
    </location>
</feature>
<sequence length="137" mass="15023">MALQSKYQQLITAAQQAGVTDLQVREQNNVLYIDGTAPSGAVKDQLWNIYNQIDPDFRAGDLVLNINSNVNTGTQAKVVTESSNLNIRKGPGTDQPIVGKAAHGETVTVISKANEQWWLVRSKDGEEGYAYAQYLQV</sequence>
<feature type="domain" description="SH3b" evidence="3">
    <location>
        <begin position="74"/>
        <end position="137"/>
    </location>
</feature>
<dbReference type="OrthoDB" id="370541at2"/>
<dbReference type="Proteomes" id="UP000077177">
    <property type="component" value="Chromosome"/>
</dbReference>
<organism evidence="4 5">
    <name type="scientific">Flavisolibacter tropicus</name>
    <dbReference type="NCBI Taxonomy" id="1492898"/>
    <lineage>
        <taxon>Bacteria</taxon>
        <taxon>Pseudomonadati</taxon>
        <taxon>Bacteroidota</taxon>
        <taxon>Chitinophagia</taxon>
        <taxon>Chitinophagales</taxon>
        <taxon>Chitinophagaceae</taxon>
        <taxon>Flavisolibacter</taxon>
    </lineage>
</organism>
<dbReference type="InterPro" id="IPR003646">
    <property type="entry name" value="SH3-like_bac-type"/>
</dbReference>
<evidence type="ECO:0000313" key="4">
    <source>
        <dbReference type="EMBL" id="ANE49296.1"/>
    </source>
</evidence>
<dbReference type="SUPFAM" id="SSF50044">
    <property type="entry name" value="SH3-domain"/>
    <property type="match status" value="1"/>
</dbReference>
<accession>A0A172TQN6</accession>
<keyword evidence="1" id="KW-0728">SH3 domain</keyword>
<dbReference type="EMBL" id="CP011390">
    <property type="protein sequence ID" value="ANE49296.1"/>
    <property type="molecule type" value="Genomic_DNA"/>
</dbReference>
<dbReference type="STRING" id="1492898.SY85_01055"/>
<evidence type="ECO:0000259" key="3">
    <source>
        <dbReference type="PROSITE" id="PS51781"/>
    </source>
</evidence>
<dbReference type="RefSeq" id="WP_066401374.1">
    <property type="nucleotide sequence ID" value="NZ_CP011390.1"/>
</dbReference>
<evidence type="ECO:0000259" key="2">
    <source>
        <dbReference type="PROSITE" id="PS50002"/>
    </source>
</evidence>
<dbReference type="Gene3D" id="2.30.30.40">
    <property type="entry name" value="SH3 Domains"/>
    <property type="match status" value="1"/>
</dbReference>
<evidence type="ECO:0000256" key="1">
    <source>
        <dbReference type="ARBA" id="ARBA00022443"/>
    </source>
</evidence>